<comment type="caution">
    <text evidence="1">The sequence shown here is derived from an EMBL/GenBank/DDBJ whole genome shotgun (WGS) entry which is preliminary data.</text>
</comment>
<evidence type="ECO:0000313" key="1">
    <source>
        <dbReference type="EMBL" id="KKT62908.1"/>
    </source>
</evidence>
<accession>A0A0G1IVB2</accession>
<reference evidence="1 2" key="1">
    <citation type="journal article" date="2015" name="Nature">
        <title>rRNA introns, odd ribosomes, and small enigmatic genomes across a large radiation of phyla.</title>
        <authorList>
            <person name="Brown C.T."/>
            <person name="Hug L.A."/>
            <person name="Thomas B.C."/>
            <person name="Sharon I."/>
            <person name="Castelle C.J."/>
            <person name="Singh A."/>
            <person name="Wilkins M.J."/>
            <person name="Williams K.H."/>
            <person name="Banfield J.F."/>
        </authorList>
    </citation>
    <scope>NUCLEOTIDE SEQUENCE [LARGE SCALE GENOMIC DNA]</scope>
</reference>
<dbReference type="AlphaFoldDB" id="A0A0G1IVB2"/>
<proteinExistence type="predicted"/>
<dbReference type="Proteomes" id="UP000034652">
    <property type="component" value="Unassembled WGS sequence"/>
</dbReference>
<organism evidence="1 2">
    <name type="scientific">Candidatus Giovannonibacteria bacterium GW2011_GWA1_44_29</name>
    <dbReference type="NCBI Taxonomy" id="1618646"/>
    <lineage>
        <taxon>Bacteria</taxon>
        <taxon>Candidatus Giovannoniibacteriota</taxon>
    </lineage>
</organism>
<gene>
    <name evidence="1" type="ORF">UW57_C0012G0020</name>
</gene>
<sequence>MKKISVTAIQIVVLWKISMNKEIISCYNMYYGNKTKMRYVQKGAERIRRDFVEPAQEKYREKIPFVCGML</sequence>
<dbReference type="STRING" id="1618646.UW57_C0012G0020"/>
<dbReference type="EMBL" id="LCIV01000012">
    <property type="protein sequence ID" value="KKT62908.1"/>
    <property type="molecule type" value="Genomic_DNA"/>
</dbReference>
<protein>
    <submittedName>
        <fullName evidence="1">Uncharacterized protein</fullName>
    </submittedName>
</protein>
<evidence type="ECO:0000313" key="2">
    <source>
        <dbReference type="Proteomes" id="UP000034652"/>
    </source>
</evidence>
<name>A0A0G1IVB2_9BACT</name>